<accession>A0A6G4XR45</accession>
<dbReference type="InterPro" id="IPR029063">
    <property type="entry name" value="SAM-dependent_MTases_sf"/>
</dbReference>
<organism evidence="1 2">
    <name type="scientific">Streptomyces mesophilus</name>
    <dbReference type="NCBI Taxonomy" id="1775132"/>
    <lineage>
        <taxon>Bacteria</taxon>
        <taxon>Bacillati</taxon>
        <taxon>Actinomycetota</taxon>
        <taxon>Actinomycetes</taxon>
        <taxon>Kitasatosporales</taxon>
        <taxon>Streptomycetaceae</taxon>
        <taxon>Streptomyces</taxon>
    </lineage>
</organism>
<gene>
    <name evidence="1" type="ORF">G6045_30905</name>
</gene>
<dbReference type="Pfam" id="PF13489">
    <property type="entry name" value="Methyltransf_23"/>
    <property type="match status" value="1"/>
</dbReference>
<dbReference type="RefSeq" id="WP_165335467.1">
    <property type="nucleotide sequence ID" value="NZ_JAAKZW010000187.1"/>
</dbReference>
<dbReference type="CDD" id="cd02440">
    <property type="entry name" value="AdoMet_MTases"/>
    <property type="match status" value="1"/>
</dbReference>
<evidence type="ECO:0000313" key="2">
    <source>
        <dbReference type="Proteomes" id="UP000481109"/>
    </source>
</evidence>
<dbReference type="AlphaFoldDB" id="A0A6G4XR45"/>
<dbReference type="Proteomes" id="UP000481109">
    <property type="component" value="Unassembled WGS sequence"/>
</dbReference>
<dbReference type="SUPFAM" id="SSF53335">
    <property type="entry name" value="S-adenosyl-L-methionine-dependent methyltransferases"/>
    <property type="match status" value="1"/>
</dbReference>
<dbReference type="EMBL" id="JAAKZW010000187">
    <property type="protein sequence ID" value="NGO80035.1"/>
    <property type="molecule type" value="Genomic_DNA"/>
</dbReference>
<dbReference type="GO" id="GO:0032259">
    <property type="term" value="P:methylation"/>
    <property type="evidence" value="ECO:0007669"/>
    <property type="project" value="UniProtKB-KW"/>
</dbReference>
<proteinExistence type="predicted"/>
<evidence type="ECO:0000313" key="1">
    <source>
        <dbReference type="EMBL" id="NGO80035.1"/>
    </source>
</evidence>
<protein>
    <submittedName>
        <fullName evidence="1">Class I SAM-dependent methyltransferase</fullName>
    </submittedName>
</protein>
<name>A0A6G4XR45_9ACTN</name>
<keyword evidence="2" id="KW-1185">Reference proteome</keyword>
<keyword evidence="1" id="KW-0808">Transferase</keyword>
<keyword evidence="1" id="KW-0489">Methyltransferase</keyword>
<reference evidence="1 2" key="1">
    <citation type="submission" date="2020-02" db="EMBL/GenBank/DDBJ databases">
        <title>Whole-genome analyses of novel actinobacteria.</title>
        <authorList>
            <person name="Sahin N."/>
            <person name="Tokatli A."/>
        </authorList>
    </citation>
    <scope>NUCLEOTIDE SEQUENCE [LARGE SCALE GENOMIC DNA]</scope>
    <source>
        <strain evidence="1 2">YC504</strain>
    </source>
</reference>
<dbReference type="GO" id="GO:0008168">
    <property type="term" value="F:methyltransferase activity"/>
    <property type="evidence" value="ECO:0007669"/>
    <property type="project" value="UniProtKB-KW"/>
</dbReference>
<sequence length="367" mass="41575">MATTSETETVEQHRAERDARVAALRPAYQAELALGMDRLFEDRRETCPWCESKRLKVRLKTADYLQAKPGTFVLDQCADCRHIFQNPQLSKAGLDFYYRDFYEGLFEKELGAAFDSAGGDTGQRHIDRAKAMLTHLRPGRWLDVGTAAGEFCAGAKKVLPDTVFDGLDVGANVLKAKENGRIETAYQGFLPEHAETLAGRYDAVSMFHVLEHTVDQRAELEAARKVLRSGGHLMIEVPDPESHFAKLLGKYWVPWFQPQHLHFVSIGNLNRALRDMGFTVVAVDRREPHIPFDLLGGFGLMLLRFLPFRNEPWLSKKPGRNGTRLCKLFFTLGVPFFPVLHFLDRALAPLLRRTGFSNAYRVVARKN</sequence>
<dbReference type="Gene3D" id="3.40.50.150">
    <property type="entry name" value="Vaccinia Virus protein VP39"/>
    <property type="match status" value="1"/>
</dbReference>
<comment type="caution">
    <text evidence="1">The sequence shown here is derived from an EMBL/GenBank/DDBJ whole genome shotgun (WGS) entry which is preliminary data.</text>
</comment>